<sequence>MEQNPNPKKPSKWLALVSIATQMGVIIYLFSRLGIWLDENHPSSRVYYFKLLGMVGVVLALYNVFRQLNDINKSN</sequence>
<comment type="caution">
    <text evidence="2">The sequence shown here is derived from an EMBL/GenBank/DDBJ whole genome shotgun (WGS) entry which is preliminary data.</text>
</comment>
<organism evidence="2 3">
    <name type="scientific">Flavobacterium agrisoli</name>
    <dbReference type="NCBI Taxonomy" id="2793066"/>
    <lineage>
        <taxon>Bacteria</taxon>
        <taxon>Pseudomonadati</taxon>
        <taxon>Bacteroidota</taxon>
        <taxon>Flavobacteriia</taxon>
        <taxon>Flavobacteriales</taxon>
        <taxon>Flavobacteriaceae</taxon>
        <taxon>Flavobacterium</taxon>
    </lineage>
</organism>
<protein>
    <submittedName>
        <fullName evidence="2">AtpZ/AtpI family protein</fullName>
    </submittedName>
</protein>
<evidence type="ECO:0000313" key="2">
    <source>
        <dbReference type="EMBL" id="MBK0369598.1"/>
    </source>
</evidence>
<gene>
    <name evidence="2" type="ORF">I5M07_07070</name>
</gene>
<proteinExistence type="predicted"/>
<reference evidence="2" key="1">
    <citation type="submission" date="2020-12" db="EMBL/GenBank/DDBJ databases">
        <title>Bacterial novel species Flavobacterium sp. SE-1-e isolated from soil.</title>
        <authorList>
            <person name="Jung H.-Y."/>
        </authorList>
    </citation>
    <scope>NUCLEOTIDE SEQUENCE</scope>
    <source>
        <strain evidence="2">SE-1-e</strain>
    </source>
</reference>
<evidence type="ECO:0000256" key="1">
    <source>
        <dbReference type="SAM" id="Phobius"/>
    </source>
</evidence>
<accession>A0A934PND9</accession>
<dbReference type="AlphaFoldDB" id="A0A934PND9"/>
<keyword evidence="1" id="KW-1133">Transmembrane helix</keyword>
<dbReference type="Proteomes" id="UP000609172">
    <property type="component" value="Unassembled WGS sequence"/>
</dbReference>
<dbReference type="InterPro" id="IPR032820">
    <property type="entry name" value="ATPase_put"/>
</dbReference>
<dbReference type="EMBL" id="JAEHFV010000002">
    <property type="protein sequence ID" value="MBK0369598.1"/>
    <property type="molecule type" value="Genomic_DNA"/>
</dbReference>
<name>A0A934PND9_9FLAO</name>
<dbReference type="RefSeq" id="WP_200105518.1">
    <property type="nucleotide sequence ID" value="NZ_JAEHFV010000002.1"/>
</dbReference>
<dbReference type="Pfam" id="PF09527">
    <property type="entry name" value="ATPase_gene1"/>
    <property type="match status" value="1"/>
</dbReference>
<keyword evidence="3" id="KW-1185">Reference proteome</keyword>
<feature type="transmembrane region" description="Helical" evidence="1">
    <location>
        <begin position="12"/>
        <end position="35"/>
    </location>
</feature>
<evidence type="ECO:0000313" key="3">
    <source>
        <dbReference type="Proteomes" id="UP000609172"/>
    </source>
</evidence>
<keyword evidence="1" id="KW-0472">Membrane</keyword>
<feature type="transmembrane region" description="Helical" evidence="1">
    <location>
        <begin position="47"/>
        <end position="65"/>
    </location>
</feature>
<keyword evidence="1" id="KW-0812">Transmembrane</keyword>